<gene>
    <name evidence="1" type="ORF">LO80_09210</name>
</gene>
<dbReference type="EMBL" id="CP009574">
    <property type="protein sequence ID" value="AIT10132.1"/>
    <property type="molecule type" value="Genomic_DNA"/>
</dbReference>
<evidence type="ECO:0000313" key="1">
    <source>
        <dbReference type="EMBL" id="AIT10132.1"/>
    </source>
</evidence>
<accession>A0A097ERG0</accession>
<protein>
    <submittedName>
        <fullName evidence="1">Uncharacterized protein</fullName>
    </submittedName>
</protein>
<dbReference type="Proteomes" id="UP000029672">
    <property type="component" value="Chromosome"/>
</dbReference>
<dbReference type="KEGG" id="frf:LO80_09210"/>
<name>A0A097ERG0_9GAMM</name>
<sequence length="140" mass="16350">MLYKQINLSTSYASCSIDDPNYALSVDTYIIKEDKQNSLFIELDNIFEYADIKDVDSVINEIKAVKTALLYKETINNQTKRFVYYKHLNPALAIAHFYLRKNGNNSSKLKDAMGILYFNIVLEWRKQDSDLVKSLDLFFR</sequence>
<dbReference type="RefSeq" id="WP_040010506.1">
    <property type="nucleotide sequence ID" value="NZ_CP009574.1"/>
</dbReference>
<dbReference type="HOGENOM" id="CLU_1832231_0_0_6"/>
<evidence type="ECO:0000313" key="2">
    <source>
        <dbReference type="Proteomes" id="UP000029672"/>
    </source>
</evidence>
<dbReference type="AlphaFoldDB" id="A0A097ERG0"/>
<dbReference type="STRING" id="1547445.LO80_09210"/>
<organism evidence="1 2">
    <name type="scientific">Candidatus Francisella endociliophora</name>
    <dbReference type="NCBI Taxonomy" id="653937"/>
    <lineage>
        <taxon>Bacteria</taxon>
        <taxon>Pseudomonadati</taxon>
        <taxon>Pseudomonadota</taxon>
        <taxon>Gammaproteobacteria</taxon>
        <taxon>Thiotrichales</taxon>
        <taxon>Francisellaceae</taxon>
        <taxon>Francisella</taxon>
    </lineage>
</organism>
<reference evidence="1 2" key="1">
    <citation type="submission" date="2014-10" db="EMBL/GenBank/DDBJ databases">
        <title>Whole genome sequence of Francisella endociliophora strain FSC1006, isolated from a laboratory culture of the marine ciliate Euplotes raikovi.</title>
        <authorList>
            <person name="Granberg M."/>
            <person name="Backman S."/>
            <person name="Lundmark E."/>
            <person name="Nilsson E."/>
            <person name="Karlsson E."/>
            <person name="Thelaus J."/>
            <person name="Ohrman C."/>
            <person name="Larkeryd A."/>
            <person name="Stenberg P."/>
        </authorList>
    </citation>
    <scope>NUCLEOTIDE SEQUENCE [LARGE SCALE GENOMIC DNA]</scope>
    <source>
        <strain evidence="1 2">FSC1006</strain>
    </source>
</reference>
<proteinExistence type="predicted"/>
<keyword evidence="2" id="KW-1185">Reference proteome</keyword>